<dbReference type="AlphaFoldDB" id="A0A0F9GJM7"/>
<sequence length="471" mass="51827">MLKNLLTTTLFLLIINQVYTQDRVTGHNFATRSEVIAVHGMAATSQPLATQVCLDILKAGGNAIDAAIAGNAVLGLVEPTGNGIGGDLFAIIWHAESGRLYGLNASGRSPQSLTLEHFEKNGLSKIPAYGPLPVSVPGCVDGWFEMHEKFGSLEMKDILTPAIQYAREGFPVTELIAYYMNLSSGRLQKYPGFKETYMPGGKTAAKGEIFKNPYLANTLEKIADGGRDAFYKGEIAKTIARYMKDQGGFLSYDDLASHKSEWVEPLSANYRGYDLWELPPNGQGTAALQIMNVLEGYDIASMGFGSEEYIHIFVEAKKLAYEDRAKFYSDPDFNKLPLEELISKEYAAERRDLIDTKRAARTYPAGELEQGNTIYMTVADEQGNMVSLIQSNYRGMGSGMTPYELGFILQDRGELFSLDKDHFNCYAPGKRPFHTIIPAFNQSIMLVVCIRGGTSVPAINTIPRDLPGISL</sequence>
<name>A0A0F9GJM7_9ZZZZ</name>
<dbReference type="InterPro" id="IPR052896">
    <property type="entry name" value="GGT-like_enzyme"/>
</dbReference>
<dbReference type="InterPro" id="IPR029055">
    <property type="entry name" value="Ntn_hydrolases_N"/>
</dbReference>
<dbReference type="InterPro" id="IPR043137">
    <property type="entry name" value="GGT_ssub_C"/>
</dbReference>
<organism evidence="1">
    <name type="scientific">marine sediment metagenome</name>
    <dbReference type="NCBI Taxonomy" id="412755"/>
    <lineage>
        <taxon>unclassified sequences</taxon>
        <taxon>metagenomes</taxon>
        <taxon>ecological metagenomes</taxon>
    </lineage>
</organism>
<evidence type="ECO:0008006" key="2">
    <source>
        <dbReference type="Google" id="ProtNLM"/>
    </source>
</evidence>
<dbReference type="PANTHER" id="PTHR43881:SF1">
    <property type="entry name" value="GAMMA-GLUTAMYLTRANSPEPTIDASE (AFU_ORTHOLOGUE AFUA_4G13580)"/>
    <property type="match status" value="1"/>
</dbReference>
<gene>
    <name evidence="1" type="ORF">LCGC14_1901980</name>
</gene>
<dbReference type="Gene3D" id="3.60.20.40">
    <property type="match status" value="1"/>
</dbReference>
<reference evidence="1" key="1">
    <citation type="journal article" date="2015" name="Nature">
        <title>Complex archaea that bridge the gap between prokaryotes and eukaryotes.</title>
        <authorList>
            <person name="Spang A."/>
            <person name="Saw J.H."/>
            <person name="Jorgensen S.L."/>
            <person name="Zaremba-Niedzwiedzka K."/>
            <person name="Martijn J."/>
            <person name="Lind A.E."/>
            <person name="van Eijk R."/>
            <person name="Schleper C."/>
            <person name="Guy L."/>
            <person name="Ettema T.J."/>
        </authorList>
    </citation>
    <scope>NUCLEOTIDE SEQUENCE</scope>
</reference>
<evidence type="ECO:0000313" key="1">
    <source>
        <dbReference type="EMBL" id="KKL90711.1"/>
    </source>
</evidence>
<comment type="caution">
    <text evidence="1">The sequence shown here is derived from an EMBL/GenBank/DDBJ whole genome shotgun (WGS) entry which is preliminary data.</text>
</comment>
<dbReference type="InterPro" id="IPR043138">
    <property type="entry name" value="GGT_lsub"/>
</dbReference>
<proteinExistence type="predicted"/>
<dbReference type="PANTHER" id="PTHR43881">
    <property type="entry name" value="GAMMA-GLUTAMYLTRANSPEPTIDASE (AFU_ORTHOLOGUE AFUA_4G13580)"/>
    <property type="match status" value="1"/>
</dbReference>
<dbReference type="SUPFAM" id="SSF56235">
    <property type="entry name" value="N-terminal nucleophile aminohydrolases (Ntn hydrolases)"/>
    <property type="match status" value="1"/>
</dbReference>
<protein>
    <recommendedName>
        <fullName evidence="2">Gamma-glutamyltransferase</fullName>
    </recommendedName>
</protein>
<dbReference type="EMBL" id="LAZR01019937">
    <property type="protein sequence ID" value="KKL90711.1"/>
    <property type="molecule type" value="Genomic_DNA"/>
</dbReference>
<dbReference type="PRINTS" id="PR01210">
    <property type="entry name" value="GGTRANSPTASE"/>
</dbReference>
<dbReference type="Pfam" id="PF01019">
    <property type="entry name" value="G_glu_transpept"/>
    <property type="match status" value="1"/>
</dbReference>
<dbReference type="Gene3D" id="1.10.246.130">
    <property type="match status" value="1"/>
</dbReference>
<accession>A0A0F9GJM7</accession>